<dbReference type="Pfam" id="PF01549">
    <property type="entry name" value="ShK"/>
    <property type="match status" value="2"/>
</dbReference>
<dbReference type="InterPro" id="IPR025705">
    <property type="entry name" value="Beta_hexosaminidase_sua/sub"/>
</dbReference>
<comment type="caution">
    <text evidence="9">Lacks conserved residue(s) required for the propagation of feature annotation.</text>
</comment>
<evidence type="ECO:0000256" key="3">
    <source>
        <dbReference type="ARBA" id="ARBA00012663"/>
    </source>
</evidence>
<name>A0A8W8NU35_MAGGI</name>
<dbReference type="InterPro" id="IPR015883">
    <property type="entry name" value="Glyco_hydro_20_cat"/>
</dbReference>
<dbReference type="SMART" id="SM00254">
    <property type="entry name" value="ShKT"/>
    <property type="match status" value="2"/>
</dbReference>
<dbReference type="InterPro" id="IPR004866">
    <property type="entry name" value="CHB/HEX_N_dom"/>
</dbReference>
<dbReference type="PROSITE" id="PS51670">
    <property type="entry name" value="SHKT"/>
    <property type="match status" value="1"/>
</dbReference>
<dbReference type="Pfam" id="PF03174">
    <property type="entry name" value="CHB_HEX_C"/>
    <property type="match status" value="2"/>
</dbReference>
<dbReference type="PRINTS" id="PR00738">
    <property type="entry name" value="GLHYDRLASE20"/>
</dbReference>
<feature type="active site" description="Proton donor" evidence="8">
    <location>
        <position position="658"/>
    </location>
</feature>
<proteinExistence type="inferred from homology"/>
<dbReference type="InterPro" id="IPR014756">
    <property type="entry name" value="Ig_E-set"/>
</dbReference>
<dbReference type="GO" id="GO:0016020">
    <property type="term" value="C:membrane"/>
    <property type="evidence" value="ECO:0007669"/>
    <property type="project" value="TreeGrafter"/>
</dbReference>
<dbReference type="GO" id="GO:0030203">
    <property type="term" value="P:glycosaminoglycan metabolic process"/>
    <property type="evidence" value="ECO:0007669"/>
    <property type="project" value="TreeGrafter"/>
</dbReference>
<dbReference type="PANTHER" id="PTHR22600">
    <property type="entry name" value="BETA-HEXOSAMINIDASE"/>
    <property type="match status" value="1"/>
</dbReference>
<dbReference type="Gene3D" id="2.60.40.290">
    <property type="match status" value="2"/>
</dbReference>
<dbReference type="SUPFAM" id="SSF55545">
    <property type="entry name" value="beta-N-acetylhexosaminidase-like domain"/>
    <property type="match status" value="2"/>
</dbReference>
<keyword evidence="5" id="KW-0326">Glycosidase</keyword>
<dbReference type="Proteomes" id="UP000005408">
    <property type="component" value="Unassembled WGS sequence"/>
</dbReference>
<dbReference type="InterPro" id="IPR004867">
    <property type="entry name" value="CHB_C_dom"/>
</dbReference>
<evidence type="ECO:0000256" key="8">
    <source>
        <dbReference type="PIRSR" id="PIRSR625705-1"/>
    </source>
</evidence>
<dbReference type="InterPro" id="IPR008965">
    <property type="entry name" value="CBM2/CBM3_carb-bd_dom_sf"/>
</dbReference>
<evidence type="ECO:0000256" key="2">
    <source>
        <dbReference type="ARBA" id="ARBA00006285"/>
    </source>
</evidence>
<dbReference type="Pfam" id="PF02838">
    <property type="entry name" value="Glyco_hydro_20b"/>
    <property type="match status" value="2"/>
</dbReference>
<protein>
    <recommendedName>
        <fullName evidence="3">beta-N-acetylhexosaminidase</fullName>
        <ecNumber evidence="3">3.2.1.52</ecNumber>
    </recommendedName>
    <alternativeName>
        <fullName evidence="6">Beta-N-acetylhexosaminidase</fullName>
    </alternativeName>
    <alternativeName>
        <fullName evidence="7">N-acetyl-beta-glucosaminidase</fullName>
    </alternativeName>
</protein>
<dbReference type="InterPro" id="IPR029018">
    <property type="entry name" value="Hex-like_dom2"/>
</dbReference>
<comment type="similarity">
    <text evidence="2">Belongs to the glycosyl hydrolase 20 family.</text>
</comment>
<evidence type="ECO:0000256" key="5">
    <source>
        <dbReference type="ARBA" id="ARBA00023295"/>
    </source>
</evidence>
<reference evidence="11" key="1">
    <citation type="submission" date="2022-08" db="UniProtKB">
        <authorList>
            <consortium name="EnsemblMetazoa"/>
        </authorList>
    </citation>
    <scope>IDENTIFICATION</scope>
    <source>
        <strain evidence="11">05x7-T-G4-1.051#20</strain>
    </source>
</reference>
<accession>A0A8W8NU35</accession>
<dbReference type="Gene3D" id="3.20.20.80">
    <property type="entry name" value="Glycosidases"/>
    <property type="match status" value="2"/>
</dbReference>
<dbReference type="InterPro" id="IPR003582">
    <property type="entry name" value="ShKT_dom"/>
</dbReference>
<evidence type="ECO:0000256" key="4">
    <source>
        <dbReference type="ARBA" id="ARBA00022801"/>
    </source>
</evidence>
<evidence type="ECO:0000256" key="7">
    <source>
        <dbReference type="ARBA" id="ARBA00033000"/>
    </source>
</evidence>
<dbReference type="InterPro" id="IPR012291">
    <property type="entry name" value="CBM2_carb-bd_dom_sf"/>
</dbReference>
<dbReference type="SUPFAM" id="SSF81296">
    <property type="entry name" value="E set domains"/>
    <property type="match status" value="2"/>
</dbReference>
<evidence type="ECO:0000256" key="1">
    <source>
        <dbReference type="ARBA" id="ARBA00001231"/>
    </source>
</evidence>
<dbReference type="CDD" id="cd02847">
    <property type="entry name" value="E_set_Chitobiase_C"/>
    <property type="match status" value="1"/>
</dbReference>
<keyword evidence="9" id="KW-1015">Disulfide bond</keyword>
<evidence type="ECO:0000259" key="10">
    <source>
        <dbReference type="PROSITE" id="PS51670"/>
    </source>
</evidence>
<dbReference type="Pfam" id="PF03173">
    <property type="entry name" value="CHB_HEX"/>
    <property type="match status" value="2"/>
</dbReference>
<keyword evidence="12" id="KW-1185">Reference proteome</keyword>
<sequence length="1824" mass="209024">MTGFIICATGEEACVDKLPDCASYTTRSCKPPYVQWAYKNCPSSCGFCGKPCIDNLDDCEEYGKAACAPQYEKWARQNCAKYCGYCGPDIDCAYGVWMNLSSCSESTSDSEWYVQVRSITPESNDEDDLPRNCDETLIRYNSCKDSQVTQQSDLNYIGEHLAIRLAVVDNLKHNGLKHKLSLVLTNTGNKTVKPGDWSIYFYSFLMIEPEHLPKAKEYILPHYNLKLMHIKGSLFSITPTNGFPNLTYNQSHYSEFFTQYWSVTKTDLMSNWYVAAPSFEAVNIASTAFGKKFIDNFTSVRQWKRTRADRYNPFTAQARYRRYTIQDFEKAIKLVIPTPKLVNRNSDGFLSVINLSVSYESLLKETASFLSEKLNLTLEVLGNATKRRHNTIQLSVNPTISNKSEAYYIDVQISNKSINIIGQSSSAVYYGVQSLLSLVAGSPDNASVPDVYIEDEPRYEFRGMHVDVARNFRPKSDIIRLMDGMAMYKMNKLHLHLSDDEGWRIEIPGLPELTEVSGKRCHDLTERKCLVPQLGSGADTSTSGSGYYTVSDYKDIIKEAQRRHIEVIPEIDTPGHFRAAIKAMEARFLKYKKENITAAKEYRLVESGDSSKYSSVQMFNDNALNPCIDSTYLFYEKVITEIRKMHVGLTFFHFGGDEVANGVWLNSTKCRHLAYSRNFTEPISVHLKKCYVHRVANISHRLGLNLAGWEDGFVDEKGIPYNRMSLPNKEVYTNAWQNIWEWGSAKRAYILANNDYKVVMSQATHLYFDSPPEPDPEEPGLYWASRFIDTMKTFQFLPDRLYENINANRFGEPLTNTDVCGQRNEQCPALIKRNNIIGIQGHIWSETIMTSEIVDYMLFPRILSVAERAWHKASWEDLDTPERTQTSFADWEEFANTIAYKELDRLQSLGIKYRIPLPGAIKINGTFHANTEFPGHIVQYSYDEGVTWFDVFDGFHPKRNTILLRSSTQNRERVSRPIPFHLDEPVPLSVQHQVDYLAENIVISYNVVSNIETNQTFTANVTIINKGKEDIFYGNWEIYFFSTHLIQPDSYPYPKGYLLPNCDMKVFHVAGSLFKLKPERQFHLSNKNGVTCTLKAQGYQVARSDSMPNWYVAAEGMQAKEILFTRNETLLFVGPLNQPEQYLRFQGDVLSPFTPEERFQINDATNEKDTEPKHVIPTPVHIHFNNRSIIIDDTWVMHVSTDFPNESMLIADLLNISTSLRKTSIKYIELQKLSHVHILDNNRTRDEAYEINASPHAITISAQTSKGAFYAYKTLAFLKETRNGSNHLPVFTIRDQPRFPYRGLHLDVSRNFQPKKEIYKLLEVLSMYKLNTLHFHLTDDEGWRLEIPGIPELTAVGSTRCHDPQEEECVVPQLGSGASKTAYGSGYYTINDYKDILRYANDRHIRVIPEISLPIHTHAAKRAMEVRYRKYMNYGNKSAAHQFLLTDFEDKTEYLTMQMFKDNAINICMNSTYEFIRHVVRSIKDMHVDIQPLRTLHIGGDGMADVWSNSSDCQTQKIVNGVNDTHHLRQYFVSKVSKILDDEGLRMAVFEDVLSNENTLLNVTEISPKRDVMVLNWNNICEWGNGESAYKLANAGYNVVIGHATHLYLDHTHEPDPKERGASWASRYIDTRKIFGFVPSNIYYNPDQDSNNKPFTQIDICPSNGICTTLKRPENIIGMQAQVWTEAMRTVEELHEMIFPRLLGVAERAWHEALLERTEDKVERIRKTNEEWTSFSAALTKEFMRLDKMGVMYRLPPPGARLINGAVRVNTAFPGMHVEFSLDNEQTWSVVTTDMIIVGKEDVHFRTRSADGSRFSRVVTIKGN</sequence>
<dbReference type="GO" id="GO:0004563">
    <property type="term" value="F:beta-N-acetylhexosaminidase activity"/>
    <property type="evidence" value="ECO:0007669"/>
    <property type="project" value="UniProtKB-EC"/>
</dbReference>
<keyword evidence="4" id="KW-0378">Hydrolase</keyword>
<dbReference type="Gene3D" id="2.60.40.10">
    <property type="entry name" value="Immunoglobulins"/>
    <property type="match status" value="2"/>
</dbReference>
<dbReference type="SUPFAM" id="SSF49384">
    <property type="entry name" value="Carbohydrate-binding domain"/>
    <property type="match status" value="2"/>
</dbReference>
<dbReference type="InterPro" id="IPR013783">
    <property type="entry name" value="Ig-like_fold"/>
</dbReference>
<dbReference type="InterPro" id="IPR015882">
    <property type="entry name" value="HEX_bac_N"/>
</dbReference>
<dbReference type="EC" id="3.2.1.52" evidence="3"/>
<dbReference type="Pfam" id="PF00728">
    <property type="entry name" value="Glyco_hydro_20"/>
    <property type="match status" value="2"/>
</dbReference>
<evidence type="ECO:0000256" key="9">
    <source>
        <dbReference type="PROSITE-ProRule" id="PRU01005"/>
    </source>
</evidence>
<dbReference type="PANTHER" id="PTHR22600:SF57">
    <property type="entry name" value="BETA-N-ACETYLHEXOSAMINIDASE"/>
    <property type="match status" value="1"/>
</dbReference>
<dbReference type="Gene3D" id="3.30.379.10">
    <property type="entry name" value="Chitobiase/beta-hexosaminidase domain 2-like"/>
    <property type="match status" value="2"/>
</dbReference>
<dbReference type="GO" id="GO:0005975">
    <property type="term" value="P:carbohydrate metabolic process"/>
    <property type="evidence" value="ECO:0007669"/>
    <property type="project" value="InterPro"/>
</dbReference>
<organism evidence="11 12">
    <name type="scientific">Magallana gigas</name>
    <name type="common">Pacific oyster</name>
    <name type="synonym">Crassostrea gigas</name>
    <dbReference type="NCBI Taxonomy" id="29159"/>
    <lineage>
        <taxon>Eukaryota</taxon>
        <taxon>Metazoa</taxon>
        <taxon>Spiralia</taxon>
        <taxon>Lophotrochozoa</taxon>
        <taxon>Mollusca</taxon>
        <taxon>Bivalvia</taxon>
        <taxon>Autobranchia</taxon>
        <taxon>Pteriomorphia</taxon>
        <taxon>Ostreida</taxon>
        <taxon>Ostreoidea</taxon>
        <taxon>Ostreidae</taxon>
        <taxon>Magallana</taxon>
    </lineage>
</organism>
<dbReference type="SUPFAM" id="SSF51445">
    <property type="entry name" value="(Trans)glycosidases"/>
    <property type="match status" value="2"/>
</dbReference>
<evidence type="ECO:0000256" key="6">
    <source>
        <dbReference type="ARBA" id="ARBA00030512"/>
    </source>
</evidence>
<dbReference type="EnsemblMetazoa" id="G9550.6">
    <property type="protein sequence ID" value="G9550.6:cds"/>
    <property type="gene ID" value="G9550"/>
</dbReference>
<feature type="domain" description="ShKT" evidence="10">
    <location>
        <begin position="14"/>
        <end position="48"/>
    </location>
</feature>
<dbReference type="InterPro" id="IPR017853">
    <property type="entry name" value="GH"/>
</dbReference>
<feature type="disulfide bond" evidence="9">
    <location>
        <begin position="14"/>
        <end position="48"/>
    </location>
</feature>
<dbReference type="GO" id="GO:0030247">
    <property type="term" value="F:polysaccharide binding"/>
    <property type="evidence" value="ECO:0007669"/>
    <property type="project" value="InterPro"/>
</dbReference>
<dbReference type="SMART" id="SM01081">
    <property type="entry name" value="CHB_HEX"/>
    <property type="match status" value="2"/>
</dbReference>
<comment type="catalytic activity">
    <reaction evidence="1">
        <text>Hydrolysis of terminal non-reducing N-acetyl-D-hexosamine residues in N-acetyl-beta-D-hexosaminides.</text>
        <dbReference type="EC" id="3.2.1.52"/>
    </reaction>
</comment>
<evidence type="ECO:0000313" key="11">
    <source>
        <dbReference type="EnsemblMetazoa" id="G9550.6:cds"/>
    </source>
</evidence>
<evidence type="ECO:0000313" key="12">
    <source>
        <dbReference type="Proteomes" id="UP000005408"/>
    </source>
</evidence>